<proteinExistence type="predicted"/>
<evidence type="ECO:0000313" key="2">
    <source>
        <dbReference type="Proteomes" id="UP000749646"/>
    </source>
</evidence>
<keyword evidence="2" id="KW-1185">Reference proteome</keyword>
<accession>A0A9P6MHI1</accession>
<dbReference type="Proteomes" id="UP000749646">
    <property type="component" value="Unassembled WGS sequence"/>
</dbReference>
<gene>
    <name evidence="1" type="ORF">BGZ65_003457</name>
</gene>
<dbReference type="EMBL" id="JAAAHW010000526">
    <property type="protein sequence ID" value="KAG0001469.1"/>
    <property type="molecule type" value="Genomic_DNA"/>
</dbReference>
<sequence length="801" mass="90061">MAETYYWGRQDRVGEKHKTEANAFWKDFVDWEESKGSFLSQNFVVNTKSFTNAMATIALLDVVFKPNEMYIKRSADRNLVVSSLSPAIIFHSSTKELNGSPVTGSVLVTQQYFEKLDRTEYDSKLMTNVCKYIQNGMEFRPLTSYGAHVVLMNATPNPMKLHVEVQLPQGAISIGEPLESGQDIQLAAHGNFQYEYCFYFPEKGDFPHYPAHVSDYEDVIAFASPTVLKVRVAEPGQIGGNVVKTSWNYVLARGSKDDVLKKLATNPLEGLKVELLIPRLYKDHEFLKSVTDVLRDRHEYNDRIWSLSLALEDEATNQSEWKLRLTNEYISNKTIAQKVGDWFTSPLLTRRPRSRYESWQGAFHYLEYFPLINARVHKANKNAAILNDRFKDQYEKFLHFLCQKPGLDADDLLVLVIYLVAQDRIVEAKSFFSKLADLISNNSHHLENTAEGQQADFQQIQYDYLRAYLSLCVEIQEDISSEDLTLDLDGIQNVVNKYQDYPVQRWNQLFKDMKTYVDEIIRASAKEILSNLAQGDTSVMDTEKEEEGDSNKKNKYIPVAVDFKIGSDNHITIHHRGVDQVTIEYYAIDAETMFSASPLTFSDQGESEINTAATTKQTVTTVASGLPWWNKPAVSSVSAADTTSYRYVKPNGVDQHSVERAVADDASTLRVPILERYRTIKVVAKAATPATAGDEGNGVSNHKGQSIRGAYVKVYAELKNGNKDTAFWKDGYTDLVGRFDYVTVSMAGSLGSSTLTNYNNHNSNTNDTSGGGNLTDVKRFVVFVDGGKEGCAVKTVPVPSA</sequence>
<comment type="caution">
    <text evidence="1">The sequence shown here is derived from an EMBL/GenBank/DDBJ whole genome shotgun (WGS) entry which is preliminary data.</text>
</comment>
<dbReference type="OrthoDB" id="17798at2759"/>
<organism evidence="1 2">
    <name type="scientific">Modicella reniformis</name>
    <dbReference type="NCBI Taxonomy" id="1440133"/>
    <lineage>
        <taxon>Eukaryota</taxon>
        <taxon>Fungi</taxon>
        <taxon>Fungi incertae sedis</taxon>
        <taxon>Mucoromycota</taxon>
        <taxon>Mortierellomycotina</taxon>
        <taxon>Mortierellomycetes</taxon>
        <taxon>Mortierellales</taxon>
        <taxon>Mortierellaceae</taxon>
        <taxon>Modicella</taxon>
    </lineage>
</organism>
<dbReference type="AlphaFoldDB" id="A0A9P6MHI1"/>
<evidence type="ECO:0000313" key="1">
    <source>
        <dbReference type="EMBL" id="KAG0001469.1"/>
    </source>
</evidence>
<name>A0A9P6MHI1_9FUNG</name>
<protein>
    <submittedName>
        <fullName evidence="1">Uncharacterized protein</fullName>
    </submittedName>
</protein>
<reference evidence="1" key="1">
    <citation type="journal article" date="2020" name="Fungal Divers.">
        <title>Resolving the Mortierellaceae phylogeny through synthesis of multi-gene phylogenetics and phylogenomics.</title>
        <authorList>
            <person name="Vandepol N."/>
            <person name="Liber J."/>
            <person name="Desiro A."/>
            <person name="Na H."/>
            <person name="Kennedy M."/>
            <person name="Barry K."/>
            <person name="Grigoriev I.V."/>
            <person name="Miller A.N."/>
            <person name="O'Donnell K."/>
            <person name="Stajich J.E."/>
            <person name="Bonito G."/>
        </authorList>
    </citation>
    <scope>NUCLEOTIDE SEQUENCE</scope>
    <source>
        <strain evidence="1">MES-2147</strain>
    </source>
</reference>